<evidence type="ECO:0000259" key="4">
    <source>
        <dbReference type="PROSITE" id="PS00662"/>
    </source>
</evidence>
<dbReference type="CDD" id="cd01129">
    <property type="entry name" value="PulE-GspE-like"/>
    <property type="match status" value="1"/>
</dbReference>
<dbReference type="SUPFAM" id="SSF52540">
    <property type="entry name" value="P-loop containing nucleoside triphosphate hydrolases"/>
    <property type="match status" value="1"/>
</dbReference>
<keyword evidence="3" id="KW-0067">ATP-binding</keyword>
<organism evidence="5 6">
    <name type="scientific">Dehalobacterium formicoaceticum</name>
    <dbReference type="NCBI Taxonomy" id="51515"/>
    <lineage>
        <taxon>Bacteria</taxon>
        <taxon>Bacillati</taxon>
        <taxon>Bacillota</taxon>
        <taxon>Clostridia</taxon>
        <taxon>Eubacteriales</taxon>
        <taxon>Peptococcaceae</taxon>
        <taxon>Dehalobacterium</taxon>
    </lineage>
</organism>
<dbReference type="SMART" id="SM00382">
    <property type="entry name" value="AAA"/>
    <property type="match status" value="1"/>
</dbReference>
<reference evidence="5 6" key="1">
    <citation type="submission" date="2022-08" db="EMBL/GenBank/DDBJ databases">
        <title>Proteogenomics of the novel Dehalobacterium formicoaceticum strain EZ94 highlights a key role of methyltransferases during anaerobic dichloromethane degradation.</title>
        <authorList>
            <person name="Wasmund K."/>
        </authorList>
    </citation>
    <scope>NUCLEOTIDE SEQUENCE [LARGE SCALE GENOMIC DNA]</scope>
    <source>
        <strain evidence="5 6">EZ94</strain>
    </source>
</reference>
<dbReference type="InterPro" id="IPR007831">
    <property type="entry name" value="T2SS_GspE_N"/>
</dbReference>
<dbReference type="Pfam" id="PF00437">
    <property type="entry name" value="T2SSE"/>
    <property type="match status" value="1"/>
</dbReference>
<dbReference type="Pfam" id="PF05157">
    <property type="entry name" value="MshEN"/>
    <property type="match status" value="1"/>
</dbReference>
<name>A0ABT1YA02_9FIRM</name>
<keyword evidence="2" id="KW-0547">Nucleotide-binding</keyword>
<feature type="domain" description="Bacterial type II secretion system protein E" evidence="4">
    <location>
        <begin position="365"/>
        <end position="379"/>
    </location>
</feature>
<evidence type="ECO:0000256" key="3">
    <source>
        <dbReference type="ARBA" id="ARBA00022840"/>
    </source>
</evidence>
<protein>
    <submittedName>
        <fullName evidence="5">GspE/PulE family protein</fullName>
    </submittedName>
</protein>
<evidence type="ECO:0000256" key="1">
    <source>
        <dbReference type="ARBA" id="ARBA00006611"/>
    </source>
</evidence>
<comment type="caution">
    <text evidence="5">The sequence shown here is derived from an EMBL/GenBank/DDBJ whole genome shotgun (WGS) entry which is preliminary data.</text>
</comment>
<dbReference type="Proteomes" id="UP001524944">
    <property type="component" value="Unassembled WGS sequence"/>
</dbReference>
<dbReference type="InterPro" id="IPR037257">
    <property type="entry name" value="T2SS_E_N_sf"/>
</dbReference>
<dbReference type="PANTHER" id="PTHR30258">
    <property type="entry name" value="TYPE II SECRETION SYSTEM PROTEIN GSPE-RELATED"/>
    <property type="match status" value="1"/>
</dbReference>
<sequence>MITDRNLQEALNIQKRTGERLGTILVNQGFTTEHDIMQVLARQLNVDAIKLGSVVLLPNVTKLVPEALIKQQRVVPVKKEGNKLFVAMPDPLNLVVLDDLHLATGLTIVPMIAMEQDIDGAIKKLFGFQDLVNQAILEFEIQPQANLVAFDLDEPPGAYGVEAPTVRIVNSIIKQAVQDRASDIHIEPRAEQLLIRFRIDGVLKDILALPKQSHASVVSRIKIMGDMDIAEKRIPLDGRIQVKIAQQDVDLRVSTLPTIFGEKVVIRILDKSGVIVTLDKLGLSPDILPIYRQMVQRSYGMIIITGPTGSGKTTTLYSTISEINAPEKNIVTIEDPVEYVLEGINQIRVNDKAGLNFANGLRAILRQDPDILLIGEIRDGETAGIAVRAATTGHLVLTTLHTNDAAGALPRLIDMGIEPFLVASTVIGVMAQRLVRLICPLCKEAYELAEHAVERKFMGIGPDQGVTLYRGSGCPQCSFTGYRGRIAIQELLPVRETQQQLILARSPANEIAQSAIEDGMLSLTQDGIQKALLGLTTIDEVMRVATTGL</sequence>
<dbReference type="InterPro" id="IPR003593">
    <property type="entry name" value="AAA+_ATPase"/>
</dbReference>
<dbReference type="SUPFAM" id="SSF160246">
    <property type="entry name" value="EspE N-terminal domain-like"/>
    <property type="match status" value="1"/>
</dbReference>
<dbReference type="InterPro" id="IPR001482">
    <property type="entry name" value="T2SS/T4SS_dom"/>
</dbReference>
<evidence type="ECO:0000313" key="5">
    <source>
        <dbReference type="EMBL" id="MCR6546759.1"/>
    </source>
</evidence>
<proteinExistence type="inferred from homology"/>
<dbReference type="Gene3D" id="3.30.450.90">
    <property type="match status" value="1"/>
</dbReference>
<dbReference type="PANTHER" id="PTHR30258:SF1">
    <property type="entry name" value="PROTEIN TRANSPORT PROTEIN HOFB HOMOLOG"/>
    <property type="match status" value="1"/>
</dbReference>
<dbReference type="InterPro" id="IPR027417">
    <property type="entry name" value="P-loop_NTPase"/>
</dbReference>
<gene>
    <name evidence="5" type="ORF">NVS47_14780</name>
</gene>
<evidence type="ECO:0000313" key="6">
    <source>
        <dbReference type="Proteomes" id="UP001524944"/>
    </source>
</evidence>
<comment type="similarity">
    <text evidence="1">Belongs to the GSP E family.</text>
</comment>
<dbReference type="PROSITE" id="PS00662">
    <property type="entry name" value="T2SP_E"/>
    <property type="match status" value="1"/>
</dbReference>
<accession>A0ABT1YA02</accession>
<dbReference type="Gene3D" id="3.40.50.300">
    <property type="entry name" value="P-loop containing nucleotide triphosphate hydrolases"/>
    <property type="match status" value="1"/>
</dbReference>
<dbReference type="EMBL" id="JANPWE010000011">
    <property type="protein sequence ID" value="MCR6546759.1"/>
    <property type="molecule type" value="Genomic_DNA"/>
</dbReference>
<dbReference type="Gene3D" id="3.30.300.160">
    <property type="entry name" value="Type II secretion system, protein E, N-terminal domain"/>
    <property type="match status" value="1"/>
</dbReference>
<keyword evidence="6" id="KW-1185">Reference proteome</keyword>
<evidence type="ECO:0000256" key="2">
    <source>
        <dbReference type="ARBA" id="ARBA00022741"/>
    </source>
</evidence>